<gene>
    <name evidence="1" type="ORF">ACTIVE_4456</name>
</gene>
<evidence type="ECO:0000313" key="2">
    <source>
        <dbReference type="Proteomes" id="UP000501240"/>
    </source>
</evidence>
<evidence type="ECO:0000313" key="1">
    <source>
        <dbReference type="EMBL" id="QKG22815.1"/>
    </source>
</evidence>
<protein>
    <submittedName>
        <fullName evidence="1">Uncharacterized protein</fullName>
    </submittedName>
</protein>
<dbReference type="AlphaFoldDB" id="A0A7D3VTE6"/>
<dbReference type="EMBL" id="CP053892">
    <property type="protein sequence ID" value="QKG22815.1"/>
    <property type="molecule type" value="Genomic_DNA"/>
</dbReference>
<proteinExistence type="predicted"/>
<accession>A0A7D3VTE6</accession>
<dbReference type="Proteomes" id="UP000501240">
    <property type="component" value="Chromosome"/>
</dbReference>
<keyword evidence="2" id="KW-1185">Reference proteome</keyword>
<sequence length="163" mass="17449">MHGTVRLCRSPGAAGALAEILALFRTPEFGGPMPARSGHVQVTGRIPGGCVSCRKVPPVWDLLPVRRERPSLGLAHLLRMGRRLARTGAPRQIVPLIPRFRDGLVPAALRSAISRPVPARRASTDFVPASLPVIRPHPPVAALRARWRGVRAGLRCIPGACPG</sequence>
<organism evidence="1 2">
    <name type="scientific">Actinomadura verrucosospora</name>
    <dbReference type="NCBI Taxonomy" id="46165"/>
    <lineage>
        <taxon>Bacteria</taxon>
        <taxon>Bacillati</taxon>
        <taxon>Actinomycetota</taxon>
        <taxon>Actinomycetes</taxon>
        <taxon>Streptosporangiales</taxon>
        <taxon>Thermomonosporaceae</taxon>
        <taxon>Actinomadura</taxon>
    </lineage>
</organism>
<reference evidence="1 2" key="1">
    <citation type="submission" date="2020-05" db="EMBL/GenBank/DDBJ databases">
        <title>Actinomadura verrucosospora NRRL-B18236 (PFL_A860) Genome sequencing and assembly.</title>
        <authorList>
            <person name="Samborskyy M."/>
        </authorList>
    </citation>
    <scope>NUCLEOTIDE SEQUENCE [LARGE SCALE GENOMIC DNA]</scope>
    <source>
        <strain evidence="1 2">NRRL:B18236</strain>
    </source>
</reference>
<name>A0A7D3VTE6_ACTVE</name>